<feature type="domain" description="CARDB" evidence="2">
    <location>
        <begin position="240"/>
        <end position="313"/>
    </location>
</feature>
<evidence type="ECO:0000313" key="4">
    <source>
        <dbReference type="Proteomes" id="UP000761264"/>
    </source>
</evidence>
<dbReference type="InterPro" id="IPR011635">
    <property type="entry name" value="CARDB"/>
</dbReference>
<dbReference type="Gene3D" id="2.60.40.10">
    <property type="entry name" value="Immunoglobulins"/>
    <property type="match status" value="2"/>
</dbReference>
<name>A0A967F292_9PROT</name>
<organism evidence="3 4">
    <name type="scientific">Pelagibius litoralis</name>
    <dbReference type="NCBI Taxonomy" id="374515"/>
    <lineage>
        <taxon>Bacteria</taxon>
        <taxon>Pseudomonadati</taxon>
        <taxon>Pseudomonadota</taxon>
        <taxon>Alphaproteobacteria</taxon>
        <taxon>Rhodospirillales</taxon>
        <taxon>Rhodovibrionaceae</taxon>
        <taxon>Pelagibius</taxon>
    </lineage>
</organism>
<protein>
    <recommendedName>
        <fullName evidence="2">CARDB domain-containing protein</fullName>
    </recommendedName>
</protein>
<proteinExistence type="predicted"/>
<dbReference type="EMBL" id="JAAQPH010000024">
    <property type="protein sequence ID" value="NIA71590.1"/>
    <property type="molecule type" value="Genomic_DNA"/>
</dbReference>
<evidence type="ECO:0000259" key="2">
    <source>
        <dbReference type="Pfam" id="PF07705"/>
    </source>
</evidence>
<gene>
    <name evidence="3" type="ORF">HBA54_23645</name>
</gene>
<dbReference type="RefSeq" id="WP_167229381.1">
    <property type="nucleotide sequence ID" value="NZ_JAAQPH010000024.1"/>
</dbReference>
<evidence type="ECO:0000256" key="1">
    <source>
        <dbReference type="SAM" id="SignalP"/>
    </source>
</evidence>
<evidence type="ECO:0000313" key="3">
    <source>
        <dbReference type="EMBL" id="NIA71590.1"/>
    </source>
</evidence>
<dbReference type="Proteomes" id="UP000761264">
    <property type="component" value="Unassembled WGS sequence"/>
</dbReference>
<dbReference type="Pfam" id="PF07705">
    <property type="entry name" value="CARDB"/>
    <property type="match status" value="2"/>
</dbReference>
<dbReference type="AlphaFoldDB" id="A0A967F292"/>
<feature type="chain" id="PRO_5037401565" description="CARDB domain-containing protein" evidence="1">
    <location>
        <begin position="33"/>
        <end position="361"/>
    </location>
</feature>
<sequence length="361" mass="38634">MRIHLVPGRLVPGLLASASLTALLAVAGASQAAAQADLVPIVTAPMSASVGVQNMGDTPAPASHLTISCTKFGKVSGGCPDVPELGVYENPAFPDVGTVEVPELAPGEIFNHDLTVWAAIVWPVGNYVFNVTADAGGVVAESNEANNTTQTSYTQLPAPAVVEQPPLPLQATPGKRPSRNQAPVKAIVAQIALPDLMSTSLGTYIGGDHSLWNQVQTVRTGQIAQKQLGRNKDECLVPAKVRVMNIGNADSKTFAISVFDDGKLRTTKTASLKKGKAKWVEYDLRLNEGTNKVMVRIDPKNQVAEENEKNNTYYTTVEVPFDCDGVAVLQPQGKATIVVPKQREMKKFIPQRRTEPRRPAK</sequence>
<feature type="signal peptide" evidence="1">
    <location>
        <begin position="1"/>
        <end position="32"/>
    </location>
</feature>
<accession>A0A967F292</accession>
<reference evidence="3" key="1">
    <citation type="submission" date="2020-03" db="EMBL/GenBank/DDBJ databases">
        <title>Genome of Pelagibius litoralis DSM 21314T.</title>
        <authorList>
            <person name="Wang G."/>
        </authorList>
    </citation>
    <scope>NUCLEOTIDE SEQUENCE</scope>
    <source>
        <strain evidence="3">DSM 21314</strain>
    </source>
</reference>
<keyword evidence="1" id="KW-0732">Signal</keyword>
<dbReference type="InterPro" id="IPR013783">
    <property type="entry name" value="Ig-like_fold"/>
</dbReference>
<comment type="caution">
    <text evidence="3">The sequence shown here is derived from an EMBL/GenBank/DDBJ whole genome shotgun (WGS) entry which is preliminary data.</text>
</comment>
<feature type="domain" description="CARDB" evidence="2">
    <location>
        <begin position="96"/>
        <end position="149"/>
    </location>
</feature>
<keyword evidence="4" id="KW-1185">Reference proteome</keyword>